<dbReference type="SUPFAM" id="SSF57850">
    <property type="entry name" value="RING/U-box"/>
    <property type="match status" value="1"/>
</dbReference>
<evidence type="ECO:0000313" key="4">
    <source>
        <dbReference type="EMBL" id="KAK4255651.1"/>
    </source>
</evidence>
<organism evidence="4 5">
    <name type="scientific">Acacia crassicarpa</name>
    <name type="common">northern wattle</name>
    <dbReference type="NCBI Taxonomy" id="499986"/>
    <lineage>
        <taxon>Eukaryota</taxon>
        <taxon>Viridiplantae</taxon>
        <taxon>Streptophyta</taxon>
        <taxon>Embryophyta</taxon>
        <taxon>Tracheophyta</taxon>
        <taxon>Spermatophyta</taxon>
        <taxon>Magnoliopsida</taxon>
        <taxon>eudicotyledons</taxon>
        <taxon>Gunneridae</taxon>
        <taxon>Pentapetalae</taxon>
        <taxon>rosids</taxon>
        <taxon>fabids</taxon>
        <taxon>Fabales</taxon>
        <taxon>Fabaceae</taxon>
        <taxon>Caesalpinioideae</taxon>
        <taxon>mimosoid clade</taxon>
        <taxon>Acacieae</taxon>
        <taxon>Acacia</taxon>
    </lineage>
</organism>
<protein>
    <recommendedName>
        <fullName evidence="3">RING-type domain-containing protein</fullName>
    </recommendedName>
</protein>
<dbReference type="EMBL" id="JAWXYG010000013">
    <property type="protein sequence ID" value="KAK4255651.1"/>
    <property type="molecule type" value="Genomic_DNA"/>
</dbReference>
<evidence type="ECO:0000259" key="3">
    <source>
        <dbReference type="PROSITE" id="PS50089"/>
    </source>
</evidence>
<reference evidence="4" key="1">
    <citation type="submission" date="2023-10" db="EMBL/GenBank/DDBJ databases">
        <title>Chromosome-level genome of the transformable northern wattle, Acacia crassicarpa.</title>
        <authorList>
            <person name="Massaro I."/>
            <person name="Sinha N.R."/>
            <person name="Poethig S."/>
            <person name="Leichty A.R."/>
        </authorList>
    </citation>
    <scope>NUCLEOTIDE SEQUENCE</scope>
    <source>
        <strain evidence="4">Acra3RX</strain>
        <tissue evidence="4">Leaf</tissue>
    </source>
</reference>
<dbReference type="GO" id="GO:0006511">
    <property type="term" value="P:ubiquitin-dependent protein catabolic process"/>
    <property type="evidence" value="ECO:0007669"/>
    <property type="project" value="TreeGrafter"/>
</dbReference>
<evidence type="ECO:0000313" key="5">
    <source>
        <dbReference type="Proteomes" id="UP001293593"/>
    </source>
</evidence>
<keyword evidence="5" id="KW-1185">Reference proteome</keyword>
<sequence>MSTNINNSALSPESHRTGVRASGYQIPTHRNSFEVSELSRSPSTHTIPPQMTPSPLNPLWYMGDRRQAGLYSIPERDSYEVPVYYQTYSRYATPVQATPNSQNPPWYPADRRHAGLYSTPDDSYEVPVFYRSSSRQATPYFQDERTSNAANRPRFLEDSFPARLHILNGDTGMGFNHRIRETHRPSVPARRSARQSDTQAPTAIENPRSRALSKLKKEIYEPNIRSSKTLAKKLSSYYRDSKDVNALKEMENKEKNEERKSCAVCLEDFVPKQEVMVTPCKHMFHEDCIMPWLRSQGQCPICRFVICEKERENPLPVNDDEIGTSFVIAGELMSIVRAMEEAFRFGPETH</sequence>
<dbReference type="PANTHER" id="PTHR22765:SF348">
    <property type="entry name" value="OS09G0446275 PROTEIN"/>
    <property type="match status" value="1"/>
</dbReference>
<dbReference type="FunFam" id="3.30.40.10:FF:000468">
    <property type="entry name" value="RING/U-box superfamily protein"/>
    <property type="match status" value="1"/>
</dbReference>
<evidence type="ECO:0000256" key="1">
    <source>
        <dbReference type="PROSITE-ProRule" id="PRU00175"/>
    </source>
</evidence>
<feature type="domain" description="RING-type" evidence="3">
    <location>
        <begin position="262"/>
        <end position="303"/>
    </location>
</feature>
<dbReference type="InterPro" id="IPR013083">
    <property type="entry name" value="Znf_RING/FYVE/PHD"/>
</dbReference>
<keyword evidence="1" id="KW-0479">Metal-binding</keyword>
<keyword evidence="1" id="KW-0863">Zinc-finger</keyword>
<dbReference type="GO" id="GO:0061630">
    <property type="term" value="F:ubiquitin protein ligase activity"/>
    <property type="evidence" value="ECO:0007669"/>
    <property type="project" value="TreeGrafter"/>
</dbReference>
<dbReference type="InterPro" id="IPR001841">
    <property type="entry name" value="Znf_RING"/>
</dbReference>
<comment type="caution">
    <text evidence="4">The sequence shown here is derived from an EMBL/GenBank/DDBJ whole genome shotgun (WGS) entry which is preliminary data.</text>
</comment>
<dbReference type="PANTHER" id="PTHR22765">
    <property type="entry name" value="RING FINGER AND PROTEASE ASSOCIATED DOMAIN-CONTAINING"/>
    <property type="match status" value="1"/>
</dbReference>
<evidence type="ECO:0000256" key="2">
    <source>
        <dbReference type="SAM" id="MobiDB-lite"/>
    </source>
</evidence>
<proteinExistence type="predicted"/>
<dbReference type="GO" id="GO:0008270">
    <property type="term" value="F:zinc ion binding"/>
    <property type="evidence" value="ECO:0007669"/>
    <property type="project" value="UniProtKB-KW"/>
</dbReference>
<dbReference type="Pfam" id="PF13639">
    <property type="entry name" value="zf-RING_2"/>
    <property type="match status" value="1"/>
</dbReference>
<feature type="region of interest" description="Disordered" evidence="2">
    <location>
        <begin position="183"/>
        <end position="207"/>
    </location>
</feature>
<keyword evidence="1" id="KW-0862">Zinc</keyword>
<dbReference type="PROSITE" id="PS50089">
    <property type="entry name" value="ZF_RING_2"/>
    <property type="match status" value="1"/>
</dbReference>
<gene>
    <name evidence="4" type="ORF">QN277_008624</name>
</gene>
<name>A0AAE1IQQ4_9FABA</name>
<dbReference type="InterPro" id="IPR051826">
    <property type="entry name" value="E3_ubiquitin-ligase_domain"/>
</dbReference>
<dbReference type="Proteomes" id="UP001293593">
    <property type="component" value="Unassembled WGS sequence"/>
</dbReference>
<dbReference type="AlphaFoldDB" id="A0AAE1IQQ4"/>
<dbReference type="Gene3D" id="3.30.40.10">
    <property type="entry name" value="Zinc/RING finger domain, C3HC4 (zinc finger)"/>
    <property type="match status" value="1"/>
</dbReference>
<accession>A0AAE1IQQ4</accession>
<dbReference type="SMART" id="SM00184">
    <property type="entry name" value="RING"/>
    <property type="match status" value="1"/>
</dbReference>